<organism evidence="4 5">
    <name type="scientific">Enterobacter ludwigii</name>
    <dbReference type="NCBI Taxonomy" id="299767"/>
    <lineage>
        <taxon>Bacteria</taxon>
        <taxon>Pseudomonadati</taxon>
        <taxon>Pseudomonadota</taxon>
        <taxon>Gammaproteobacteria</taxon>
        <taxon>Enterobacterales</taxon>
        <taxon>Enterobacteriaceae</taxon>
        <taxon>Enterobacter</taxon>
        <taxon>Enterobacter cloacae complex</taxon>
    </lineage>
</organism>
<dbReference type="GO" id="GO:0046718">
    <property type="term" value="P:symbiont entry into host cell"/>
    <property type="evidence" value="ECO:0007669"/>
    <property type="project" value="InterPro"/>
</dbReference>
<name>A0AAX3L986_9ENTR</name>
<dbReference type="AlphaFoldDB" id="A0AAX3L986"/>
<dbReference type="RefSeq" id="WP_080472781.1">
    <property type="nucleotide sequence ID" value="NZ_CAWPLG010000001.1"/>
</dbReference>
<evidence type="ECO:0000313" key="4">
    <source>
        <dbReference type="EMBL" id="WCE12594.1"/>
    </source>
</evidence>
<evidence type="ECO:0000256" key="1">
    <source>
        <dbReference type="ARBA" id="ARBA00004328"/>
    </source>
</evidence>
<dbReference type="InterPro" id="IPR051934">
    <property type="entry name" value="Phage_Tail_Fiber_Structural"/>
</dbReference>
<dbReference type="EMBL" id="CP116347">
    <property type="protein sequence ID" value="WCE12594.1"/>
    <property type="molecule type" value="Genomic_DNA"/>
</dbReference>
<accession>A0AAX3L986</accession>
<keyword evidence="2" id="KW-0945">Host-virus interaction</keyword>
<evidence type="ECO:0000256" key="2">
    <source>
        <dbReference type="ARBA" id="ARBA00022581"/>
    </source>
</evidence>
<dbReference type="GO" id="GO:0019062">
    <property type="term" value="P:virion attachment to host cell"/>
    <property type="evidence" value="ECO:0007669"/>
    <property type="project" value="InterPro"/>
</dbReference>
<evidence type="ECO:0000259" key="3">
    <source>
        <dbReference type="Pfam" id="PF12571"/>
    </source>
</evidence>
<feature type="domain" description="Phage tail fibre protein N-terminal" evidence="3">
    <location>
        <begin position="1"/>
        <end position="151"/>
    </location>
</feature>
<dbReference type="Pfam" id="PF03406">
    <property type="entry name" value="Phage_fiber_2"/>
    <property type="match status" value="4"/>
</dbReference>
<dbReference type="CDD" id="cd19958">
    <property type="entry name" value="pyocin_knob"/>
    <property type="match status" value="1"/>
</dbReference>
<dbReference type="InterPro" id="IPR005068">
    <property type="entry name" value="Phage_lambda_Stf-r2"/>
</dbReference>
<dbReference type="Proteomes" id="UP001210538">
    <property type="component" value="Chromosome"/>
</dbReference>
<dbReference type="PANTHER" id="PTHR35191">
    <property type="entry name" value="PROPHAGE SIDE TAIL FIBER PROTEIN HOMOLOG STFQ-RELATED"/>
    <property type="match status" value="1"/>
</dbReference>
<dbReference type="Pfam" id="PF12571">
    <property type="entry name" value="Phage_tail_fib"/>
    <property type="match status" value="1"/>
</dbReference>
<dbReference type="PANTHER" id="PTHR35191:SF1">
    <property type="entry name" value="PROPHAGE SIDE TAIL FIBER PROTEIN HOMOLOG STFQ-RELATED"/>
    <property type="match status" value="1"/>
</dbReference>
<comment type="subcellular location">
    <subcellularLocation>
        <location evidence="1">Virion</location>
    </subcellularLocation>
</comment>
<keyword evidence="5" id="KW-1185">Reference proteome</keyword>
<protein>
    <submittedName>
        <fullName evidence="4">Tail fiber protein</fullName>
    </submittedName>
</protein>
<evidence type="ECO:0000313" key="5">
    <source>
        <dbReference type="Proteomes" id="UP001210538"/>
    </source>
</evidence>
<reference evidence="4 5" key="1">
    <citation type="submission" date="2023-01" db="EMBL/GenBank/DDBJ databases">
        <title>Genome sequence resource and annotation of Enterobacter ludwigii, an economically important pathogen of seedling wilt with strawberry.</title>
        <authorList>
            <person name="Xie Y."/>
        </authorList>
    </citation>
    <scope>NUCLEOTIDE SEQUENCE [LARGE SCALE GENOMIC DNA]</scope>
    <source>
        <strain evidence="4 5">CM-TZ4</strain>
    </source>
</reference>
<dbReference type="InterPro" id="IPR022225">
    <property type="entry name" value="Phage_tail_fibre_N"/>
</dbReference>
<gene>
    <name evidence="4" type="ORF">PHA72_21495</name>
</gene>
<sequence>MTVKYKTVITKAGAEKLAAATVPNGKKVNFTAMAVGDGGGQLPTPNASQTKLINEVWRHALNKISQDKKNKNYVVAELLIPPEIGGFWMREMGVYDDTGTLIAVGNMAESYKPALAEGSGRAQTVRMVIMVSDIASVELTIDTSTVMATQDYVDDKLAEHEQSRRHPDASLTAKGFTQLSSAIDSVSEVVAATPKAVKVAYDLAKGKYTAQDASTAQKGIVQLSSAIDSVSEVLAATPKAVKATYDLAKGKYTAQDASTAQKGIVQLSSAIDNVSETLAATPKAVKTAYDLAKGKYTALDATTTQKGIVQLSSAIDSLSETLAASPKAVKAVNDNANGRVPSGRRVNGRALTEDINITAQDIFNGQAVAIGNAIDLNAYTTPGLYYQPANAQAQTGKNYPEAAAGSLEVYKHAGQTQIYRVYNSSRTYIRTLYGGVWSAWTKQYDTANKPTAADVGALSLTGGTITGSTLIKGAVRVGNERTLDVSSSNSSSLAGGILLWGNVDRPTVLEFKDSTGYHFYSQRNKDGSIAMQVNGQIIPSNWTNFDARYYTKAQSDAGYMPKTSAYTKTESDGRFQAKGSYTPAGQAYTKAESDARYGTGRTTTGNNSAYYTHGNGTVFMQAVRSIAVGNNTAVTVTLPTSFPNGILGTGVSYFGSGGNNSDSFYLCTPVGKNQVKIETHNCNGTFSLIVAGY</sequence>
<proteinExistence type="predicted"/>